<dbReference type="RefSeq" id="WP_043767662.1">
    <property type="nucleotide sequence ID" value="NZ_JAME01000006.1"/>
</dbReference>
<comment type="function">
    <text evidence="7">Catalyzes the ATP-dependent amidation of deamido-NAD to form NAD. Uses L-glutamine as a nitrogen source.</text>
</comment>
<dbReference type="InterPro" id="IPR036526">
    <property type="entry name" value="C-N_Hydrolase_sf"/>
</dbReference>
<dbReference type="Gene3D" id="3.60.110.10">
    <property type="entry name" value="Carbon-nitrogen hydrolase"/>
    <property type="match status" value="1"/>
</dbReference>
<comment type="catalytic activity">
    <reaction evidence="7 8">
        <text>deamido-NAD(+) + L-glutamine + ATP + H2O = L-glutamate + AMP + diphosphate + NAD(+) + H(+)</text>
        <dbReference type="Rhea" id="RHEA:24384"/>
        <dbReference type="ChEBI" id="CHEBI:15377"/>
        <dbReference type="ChEBI" id="CHEBI:15378"/>
        <dbReference type="ChEBI" id="CHEBI:29985"/>
        <dbReference type="ChEBI" id="CHEBI:30616"/>
        <dbReference type="ChEBI" id="CHEBI:33019"/>
        <dbReference type="ChEBI" id="CHEBI:57540"/>
        <dbReference type="ChEBI" id="CHEBI:58359"/>
        <dbReference type="ChEBI" id="CHEBI:58437"/>
        <dbReference type="ChEBI" id="CHEBI:456215"/>
        <dbReference type="EC" id="6.3.5.1"/>
    </reaction>
</comment>
<feature type="active site" description="Proton acceptor; for glutaminase activity" evidence="7">
    <location>
        <position position="45"/>
    </location>
</feature>
<dbReference type="FunFam" id="3.40.50.620:FF:000106">
    <property type="entry name" value="Glutamine-dependent NAD(+) synthetase"/>
    <property type="match status" value="1"/>
</dbReference>
<dbReference type="EC" id="6.3.5.1" evidence="7 8"/>
<dbReference type="PROSITE" id="PS50263">
    <property type="entry name" value="CN_HYDROLASE"/>
    <property type="match status" value="1"/>
</dbReference>
<keyword evidence="4 7" id="KW-0547">Nucleotide-binding</keyword>
<feature type="active site" description="Nucleophile; for glutaminase activity" evidence="7">
    <location>
        <position position="149"/>
    </location>
</feature>
<dbReference type="InterPro" id="IPR003694">
    <property type="entry name" value="NAD_synthase"/>
</dbReference>
<dbReference type="CDD" id="cd00553">
    <property type="entry name" value="NAD_synthase"/>
    <property type="match status" value="1"/>
</dbReference>
<accession>X7FAW1</accession>
<dbReference type="GO" id="GO:0008795">
    <property type="term" value="F:NAD+ synthase activity"/>
    <property type="evidence" value="ECO:0007669"/>
    <property type="project" value="UniProtKB-UniRule"/>
</dbReference>
<dbReference type="InterPro" id="IPR022310">
    <property type="entry name" value="NAD/GMP_synthase"/>
</dbReference>
<dbReference type="AlphaFoldDB" id="X7FAW1"/>
<evidence type="ECO:0000256" key="8">
    <source>
        <dbReference type="PIRNR" id="PIRNR006630"/>
    </source>
</evidence>
<keyword evidence="5 7" id="KW-0067">ATP-binding</keyword>
<sequence length="553" mass="60739">MTDRFRLTLAQLNPTVGDLDGNAALAREAWEAGRAAGADLVALPEMFVTGYNAQDLVMKPAFHTAAIETVRALAADCADGPALAIGGPWVEGTELYNAYFICRGGRIQSTVLKHHLPNSAVFDEVRIFDSGPIGGPYSVGNTRIGSPICEDAWFEDVAETQAETGAEFLLVPNGSPYHRDKFELRLNHMVARVVETGLPLVYLNMAGGQDDQVFDGGSFVLNPGGEMAVQLPLFDEVIEHVDLERGPEGWRAVPGRFDRHPDPMEQDYRAMVVGLRDYLRKAGFGKVLLGLSGGVDSALVATIAADALGPQNVRCVMLPSEFTSEHSLEDAQAVAERLGCHYDHVPIGPGRDAITATLAPLFRGRNEDLTEENLQSRLRGLLLMAMSNKFGEMLLTTGNKSEVAVGYATIYGDMAGGYNPIKDMYKTRVFACCRWRNANHRPWMQAPAGEVIPDRVISKPPSAELRADQKDSDSLPDYPVLDGILEILIERDGSIEDCVAAGYAREDAARVEHLIYVSEYKRFQSAPGTRLTAKAFWLDRRYPIVNRWRDGRR</sequence>
<comment type="caution">
    <text evidence="11">The sequence shown here is derived from an EMBL/GenBank/DDBJ whole genome shotgun (WGS) entry which is preliminary data.</text>
</comment>
<evidence type="ECO:0000256" key="4">
    <source>
        <dbReference type="ARBA" id="ARBA00022741"/>
    </source>
</evidence>
<dbReference type="Pfam" id="PF02540">
    <property type="entry name" value="NAD_synthase"/>
    <property type="match status" value="1"/>
</dbReference>
<feature type="binding site" evidence="7">
    <location>
        <begin position="290"/>
        <end position="297"/>
    </location>
    <ligand>
        <name>ATP</name>
        <dbReference type="ChEBI" id="CHEBI:30616"/>
    </ligand>
</feature>
<dbReference type="InterPro" id="IPR014729">
    <property type="entry name" value="Rossmann-like_a/b/a_fold"/>
</dbReference>
<dbReference type="UniPathway" id="UPA00253">
    <property type="reaction ID" value="UER00334"/>
</dbReference>
<comment type="similarity">
    <text evidence="9">Belongs to the NAD synthetase family.</text>
</comment>
<organism evidence="11 12">
    <name type="scientific">Roseivivax isoporae LMG 25204</name>
    <dbReference type="NCBI Taxonomy" id="1449351"/>
    <lineage>
        <taxon>Bacteria</taxon>
        <taxon>Pseudomonadati</taxon>
        <taxon>Pseudomonadota</taxon>
        <taxon>Alphaproteobacteria</taxon>
        <taxon>Rhodobacterales</taxon>
        <taxon>Roseobacteraceae</taxon>
        <taxon>Roseivivax</taxon>
    </lineage>
</organism>
<feature type="binding site" evidence="7">
    <location>
        <position position="373"/>
    </location>
    <ligand>
        <name>deamido-NAD(+)</name>
        <dbReference type="ChEBI" id="CHEBI:58437"/>
        <note>ligand shared between two neighboring subunits</note>
    </ligand>
</feature>
<dbReference type="SUPFAM" id="SSF52402">
    <property type="entry name" value="Adenine nucleotide alpha hydrolases-like"/>
    <property type="match status" value="1"/>
</dbReference>
<name>X7FAW1_9RHOB</name>
<dbReference type="HAMAP" id="MF_02090">
    <property type="entry name" value="NadE_glutamine_dep"/>
    <property type="match status" value="1"/>
</dbReference>
<dbReference type="GO" id="GO:0009435">
    <property type="term" value="P:NAD+ biosynthetic process"/>
    <property type="evidence" value="ECO:0007669"/>
    <property type="project" value="UniProtKB-UniRule"/>
</dbReference>
<dbReference type="InterPro" id="IPR003010">
    <property type="entry name" value="C-N_Hydrolase"/>
</dbReference>
<dbReference type="NCBIfam" id="TIGR00552">
    <property type="entry name" value="nadE"/>
    <property type="match status" value="1"/>
</dbReference>
<dbReference type="STRING" id="1449351.RISW2_19975"/>
<comment type="pathway">
    <text evidence="1 7 8">Cofactor biosynthesis; NAD(+) biosynthesis; NAD(+) from deamido-NAD(+) (L-Gln route): step 1/1.</text>
</comment>
<dbReference type="SUPFAM" id="SSF56317">
    <property type="entry name" value="Carbon-nitrogen hydrolase"/>
    <property type="match status" value="1"/>
</dbReference>
<feature type="binding site" evidence="7">
    <location>
        <position position="397"/>
    </location>
    <ligand>
        <name>ATP</name>
        <dbReference type="ChEBI" id="CHEBI:30616"/>
    </ligand>
</feature>
<comment type="caution">
    <text evidence="7">Lacks conserved residue(s) required for the propagation of feature annotation.</text>
</comment>
<feature type="binding site" evidence="7">
    <location>
        <position position="521"/>
    </location>
    <ligand>
        <name>deamido-NAD(+)</name>
        <dbReference type="ChEBI" id="CHEBI:58437"/>
        <note>ligand shared between two neighboring subunits</note>
    </ligand>
</feature>
<dbReference type="PANTHER" id="PTHR23090:SF9">
    <property type="entry name" value="GLUTAMINE-DEPENDENT NAD(+) SYNTHETASE"/>
    <property type="match status" value="1"/>
</dbReference>
<proteinExistence type="inferred from homology"/>
<feature type="binding site" evidence="7">
    <location>
        <position position="402"/>
    </location>
    <ligand>
        <name>deamido-NAD(+)</name>
        <dbReference type="ChEBI" id="CHEBI:58437"/>
        <note>ligand shared between two neighboring subunits</note>
    </ligand>
</feature>
<dbReference type="GO" id="GO:0005524">
    <property type="term" value="F:ATP binding"/>
    <property type="evidence" value="ECO:0007669"/>
    <property type="project" value="UniProtKB-UniRule"/>
</dbReference>
<feature type="binding site" evidence="7">
    <location>
        <position position="181"/>
    </location>
    <ligand>
        <name>L-glutamine</name>
        <dbReference type="ChEBI" id="CHEBI:58359"/>
    </ligand>
</feature>
<evidence type="ECO:0000256" key="2">
    <source>
        <dbReference type="ARBA" id="ARBA00007145"/>
    </source>
</evidence>
<dbReference type="Proteomes" id="UP000023430">
    <property type="component" value="Unassembled WGS sequence"/>
</dbReference>
<dbReference type="CDD" id="cd07570">
    <property type="entry name" value="GAT_Gln-NAD-synth"/>
    <property type="match status" value="1"/>
</dbReference>
<dbReference type="InterPro" id="IPR014445">
    <property type="entry name" value="Gln-dep_NAD_synthase"/>
</dbReference>
<dbReference type="Gene3D" id="3.40.50.620">
    <property type="entry name" value="HUPs"/>
    <property type="match status" value="1"/>
</dbReference>
<feature type="binding site" evidence="7">
    <location>
        <position position="175"/>
    </location>
    <ligand>
        <name>L-glutamine</name>
        <dbReference type="ChEBI" id="CHEBI:58359"/>
    </ligand>
</feature>
<evidence type="ECO:0000256" key="1">
    <source>
        <dbReference type="ARBA" id="ARBA00005188"/>
    </source>
</evidence>
<dbReference type="PATRIC" id="fig|1449351.3.peg.1123"/>
<keyword evidence="6 7" id="KW-0520">NAD</keyword>
<dbReference type="NCBIfam" id="NF010588">
    <property type="entry name" value="PRK13981.1"/>
    <property type="match status" value="1"/>
</dbReference>
<feature type="active site" description="For glutaminase activity" evidence="7">
    <location>
        <position position="113"/>
    </location>
</feature>
<evidence type="ECO:0000256" key="5">
    <source>
        <dbReference type="ARBA" id="ARBA00022840"/>
    </source>
</evidence>
<dbReference type="GO" id="GO:0005737">
    <property type="term" value="C:cytoplasm"/>
    <property type="evidence" value="ECO:0007669"/>
    <property type="project" value="InterPro"/>
</dbReference>
<evidence type="ECO:0000256" key="7">
    <source>
        <dbReference type="HAMAP-Rule" id="MF_02090"/>
    </source>
</evidence>
<evidence type="ECO:0000313" key="12">
    <source>
        <dbReference type="Proteomes" id="UP000023430"/>
    </source>
</evidence>
<dbReference type="eggNOG" id="COG0388">
    <property type="taxonomic scope" value="Bacteria"/>
</dbReference>
<dbReference type="EMBL" id="JAME01000006">
    <property type="protein sequence ID" value="ETX29930.1"/>
    <property type="molecule type" value="Genomic_DNA"/>
</dbReference>
<keyword evidence="12" id="KW-1185">Reference proteome</keyword>
<evidence type="ECO:0000259" key="10">
    <source>
        <dbReference type="PROSITE" id="PS50263"/>
    </source>
</evidence>
<comment type="similarity">
    <text evidence="2 7 8">In the C-terminal section; belongs to the NAD synthetase family.</text>
</comment>
<evidence type="ECO:0000256" key="3">
    <source>
        <dbReference type="ARBA" id="ARBA00022598"/>
    </source>
</evidence>
<dbReference type="GO" id="GO:0003952">
    <property type="term" value="F:NAD+ synthase (glutamine-hydrolyzing) activity"/>
    <property type="evidence" value="ECO:0007669"/>
    <property type="project" value="UniProtKB-UniRule"/>
</dbReference>
<evidence type="ECO:0000313" key="11">
    <source>
        <dbReference type="EMBL" id="ETX29930.1"/>
    </source>
</evidence>
<gene>
    <name evidence="7" type="primary">nadE</name>
    <name evidence="11" type="ORF">RISW2_19975</name>
</gene>
<dbReference type="GO" id="GO:0004359">
    <property type="term" value="F:glutaminase activity"/>
    <property type="evidence" value="ECO:0007669"/>
    <property type="project" value="InterPro"/>
</dbReference>
<evidence type="ECO:0000256" key="9">
    <source>
        <dbReference type="RuleBase" id="RU003811"/>
    </source>
</evidence>
<dbReference type="PIRSF" id="PIRSF006630">
    <property type="entry name" value="NADS_GAT"/>
    <property type="match status" value="1"/>
</dbReference>
<evidence type="ECO:0000256" key="6">
    <source>
        <dbReference type="ARBA" id="ARBA00023027"/>
    </source>
</evidence>
<dbReference type="PANTHER" id="PTHR23090">
    <property type="entry name" value="NH 3 /GLUTAMINE-DEPENDENT NAD + SYNTHETASE"/>
    <property type="match status" value="1"/>
</dbReference>
<reference evidence="11 12" key="1">
    <citation type="submission" date="2014-01" db="EMBL/GenBank/DDBJ databases">
        <title>Roseivivax isoporae LMG 25204 Genome Sequencing.</title>
        <authorList>
            <person name="Lai Q."/>
            <person name="Li G."/>
            <person name="Shao Z."/>
        </authorList>
    </citation>
    <scope>NUCLEOTIDE SEQUENCE [LARGE SCALE GENOMIC DNA]</scope>
    <source>
        <strain evidence="11 12">LMG 25204</strain>
    </source>
</reference>
<dbReference type="OrthoDB" id="9760188at2"/>
<feature type="domain" description="CN hydrolase" evidence="10">
    <location>
        <begin position="5"/>
        <end position="245"/>
    </location>
</feature>
<protein>
    <recommendedName>
        <fullName evidence="7 8">Glutamine-dependent NAD(+) synthetase</fullName>
        <ecNumber evidence="7 8">6.3.5.1</ecNumber>
    </recommendedName>
    <alternativeName>
        <fullName evidence="7 8">NAD(+) synthase [glutamine-hydrolyzing]</fullName>
    </alternativeName>
</protein>
<dbReference type="Pfam" id="PF00795">
    <property type="entry name" value="CN_hydrolase"/>
    <property type="match status" value="1"/>
</dbReference>
<keyword evidence="3 7" id="KW-0436">Ligase</keyword>
<dbReference type="eggNOG" id="COG0171">
    <property type="taxonomic scope" value="Bacteria"/>
</dbReference>